<protein>
    <recommendedName>
        <fullName evidence="2">N-acetyltransferase domain-containing protein</fullName>
    </recommendedName>
</protein>
<proteinExistence type="predicted"/>
<dbReference type="InterPro" id="IPR000182">
    <property type="entry name" value="GNAT_dom"/>
</dbReference>
<dbReference type="Gene3D" id="3.40.630.30">
    <property type="match status" value="1"/>
</dbReference>
<dbReference type="PROSITE" id="PS51186">
    <property type="entry name" value="GNAT"/>
    <property type="match status" value="1"/>
</dbReference>
<dbReference type="AlphaFoldDB" id="A0A3B1CUM5"/>
<feature type="transmembrane region" description="Helical" evidence="1">
    <location>
        <begin position="36"/>
        <end position="66"/>
    </location>
</feature>
<keyword evidence="1" id="KW-1133">Transmembrane helix</keyword>
<dbReference type="EMBL" id="UOGD01000335">
    <property type="protein sequence ID" value="VAX26350.1"/>
    <property type="molecule type" value="Genomic_DNA"/>
</dbReference>
<organism evidence="3">
    <name type="scientific">hydrothermal vent metagenome</name>
    <dbReference type="NCBI Taxonomy" id="652676"/>
    <lineage>
        <taxon>unclassified sequences</taxon>
        <taxon>metagenomes</taxon>
        <taxon>ecological metagenomes</taxon>
    </lineage>
</organism>
<keyword evidence="1" id="KW-0812">Transmembrane</keyword>
<evidence type="ECO:0000313" key="3">
    <source>
        <dbReference type="EMBL" id="VAX26350.1"/>
    </source>
</evidence>
<sequence>MIYYEIIGYLGSFLVALSLTMKNIRYLRRINLFGAFAFSIYGLLIGAYPVFALNGYIALIDIYYLIKMYNTKEDFKLVPVLDEKHLYLKEFLEFYAKDVEIYFPNYKDLNLGELSCFFILRDLRPVGLLIIEEKKGDEIEIHLDYAIPDYRDLKSGKYVFNSAIKYFRNKGYKTLISRSTVKKHQKYLLNIGFKKTLDKENTFVKNI</sequence>
<dbReference type="SUPFAM" id="SSF55729">
    <property type="entry name" value="Acyl-CoA N-acyltransferases (Nat)"/>
    <property type="match status" value="1"/>
</dbReference>
<dbReference type="InterPro" id="IPR016181">
    <property type="entry name" value="Acyl_CoA_acyltransferase"/>
</dbReference>
<keyword evidence="1" id="KW-0472">Membrane</keyword>
<feature type="domain" description="N-acetyltransferase" evidence="2">
    <location>
        <begin position="78"/>
        <end position="207"/>
    </location>
</feature>
<dbReference type="GO" id="GO:0016747">
    <property type="term" value="F:acyltransferase activity, transferring groups other than amino-acyl groups"/>
    <property type="evidence" value="ECO:0007669"/>
    <property type="project" value="InterPro"/>
</dbReference>
<gene>
    <name evidence="3" type="ORF">MNBD_IGNAVI01-1370</name>
</gene>
<evidence type="ECO:0000259" key="2">
    <source>
        <dbReference type="PROSITE" id="PS51186"/>
    </source>
</evidence>
<reference evidence="3" key="1">
    <citation type="submission" date="2018-06" db="EMBL/GenBank/DDBJ databases">
        <authorList>
            <person name="Zhirakovskaya E."/>
        </authorList>
    </citation>
    <scope>NUCLEOTIDE SEQUENCE</scope>
</reference>
<evidence type="ECO:0000256" key="1">
    <source>
        <dbReference type="SAM" id="Phobius"/>
    </source>
</evidence>
<accession>A0A3B1CUM5</accession>
<name>A0A3B1CUM5_9ZZZZ</name>